<keyword evidence="6" id="KW-0809">Transit peptide</keyword>
<keyword evidence="3" id="KW-0934">Plastid</keyword>
<dbReference type="PROSITE" id="PS00570">
    <property type="entry name" value="RING_HYDROXYL_ALPHA"/>
    <property type="match status" value="1"/>
</dbReference>
<dbReference type="InterPro" id="IPR015881">
    <property type="entry name" value="ARHD_Rieske_2Fe_2S"/>
</dbReference>
<dbReference type="InterPro" id="IPR050584">
    <property type="entry name" value="Cholesterol_7-desaturase"/>
</dbReference>
<dbReference type="GO" id="GO:0005506">
    <property type="term" value="F:iron ion binding"/>
    <property type="evidence" value="ECO:0007669"/>
    <property type="project" value="InterPro"/>
</dbReference>
<dbReference type="Pfam" id="PF00355">
    <property type="entry name" value="Rieske"/>
    <property type="match status" value="1"/>
</dbReference>
<evidence type="ECO:0000313" key="14">
    <source>
        <dbReference type="Proteomes" id="UP000516437"/>
    </source>
</evidence>
<comment type="caution">
    <text evidence="13">The sequence shown here is derived from an EMBL/GenBank/DDBJ whole genome shotgun (WGS) entry which is preliminary data.</text>
</comment>
<gene>
    <name evidence="13" type="ORF">CJ030_MR7G014291</name>
</gene>
<evidence type="ECO:0000256" key="11">
    <source>
        <dbReference type="SAM" id="MobiDB-lite"/>
    </source>
</evidence>
<evidence type="ECO:0000256" key="7">
    <source>
        <dbReference type="ARBA" id="ARBA00023002"/>
    </source>
</evidence>
<sequence>MTAIATASALSLPISLCRSSKLNNKKGVRGGFRVFAVFTEEGGVEKKSSWETLFDVEDPRSKVPQRKGKFLDVNQALEVARYDIQYCDWRARQDVLTIMLLHEKVVDVLNPLARDYKSIGTVKKELAELQEELAQAHRQVHISEARVGTALDKLAYMEALVNDRLLQDRNATASDQTSSSPGTSSESLSVKQRRSPRKTLNVSGPVQPYHPRLMNFWYPVAFTADLKDDTMIPIDCFEEPWVIFRGKGGKPGCVQNTCAHRACPLHLGSVNEGRIQCPYHGWEYSTDGKCEKMPSTRLVDVKIKSLPCFEQEGMIWIWPGNDPPVATLPSLQPPSGFQVHAEIIMELPVEHGLLLDNLLDLAHAPFTHTSTFAKGWSVPSMVKFLTPASGLQGYWDPYPIDMEFRPPCMVLSTIGISKPGKLGGQSTDQCPTHLHQLHVCLPSSRQKTRLLYRMSLDFAPVLKHIPFMQYLWRHFAEQVLNEDLRLVVGQQERMINGANVWNWPVAYDKLGVRYRLWRDAVDRGSKQLPFDKTM</sequence>
<evidence type="ECO:0000313" key="13">
    <source>
        <dbReference type="EMBL" id="KAB1206146.1"/>
    </source>
</evidence>
<feature type="coiled-coil region" evidence="10">
    <location>
        <begin position="119"/>
        <end position="146"/>
    </location>
</feature>
<evidence type="ECO:0000259" key="12">
    <source>
        <dbReference type="PROSITE" id="PS51296"/>
    </source>
</evidence>
<keyword evidence="2" id="KW-0150">Chloroplast</keyword>
<dbReference type="GO" id="GO:0051537">
    <property type="term" value="F:2 iron, 2 sulfur cluster binding"/>
    <property type="evidence" value="ECO:0007669"/>
    <property type="project" value="UniProtKB-KW"/>
</dbReference>
<evidence type="ECO:0000256" key="8">
    <source>
        <dbReference type="ARBA" id="ARBA00023004"/>
    </source>
</evidence>
<dbReference type="InterPro" id="IPR017941">
    <property type="entry name" value="Rieske_2Fe-2S"/>
</dbReference>
<evidence type="ECO:0000256" key="1">
    <source>
        <dbReference type="ARBA" id="ARBA00004229"/>
    </source>
</evidence>
<dbReference type="PROSITE" id="PS51296">
    <property type="entry name" value="RIESKE"/>
    <property type="match status" value="1"/>
</dbReference>
<evidence type="ECO:0000256" key="3">
    <source>
        <dbReference type="ARBA" id="ARBA00022640"/>
    </source>
</evidence>
<keyword evidence="5" id="KW-0479">Metal-binding</keyword>
<dbReference type="InterPro" id="IPR036922">
    <property type="entry name" value="Rieske_2Fe-2S_sf"/>
</dbReference>
<dbReference type="AlphaFoldDB" id="A0A6A1V1K1"/>
<dbReference type="CDD" id="cd04337">
    <property type="entry name" value="Rieske_RO_Alpha_Cao"/>
    <property type="match status" value="1"/>
</dbReference>
<feature type="domain" description="Rieske" evidence="12">
    <location>
        <begin position="217"/>
        <end position="317"/>
    </location>
</feature>
<dbReference type="GO" id="GO:0010277">
    <property type="term" value="F:chlorophyllide a oxygenase activity"/>
    <property type="evidence" value="ECO:0007669"/>
    <property type="project" value="InterPro"/>
</dbReference>
<comment type="subcellular location">
    <subcellularLocation>
        <location evidence="1">Plastid</location>
        <location evidence="1">Chloroplast</location>
    </subcellularLocation>
</comment>
<keyword evidence="4" id="KW-0001">2Fe-2S</keyword>
<proteinExistence type="predicted"/>
<keyword evidence="7" id="KW-0560">Oxidoreductase</keyword>
<protein>
    <submittedName>
        <fullName evidence="13">Chlorophyllide a oxygenase, chloroplastic</fullName>
    </submittedName>
</protein>
<evidence type="ECO:0000256" key="4">
    <source>
        <dbReference type="ARBA" id="ARBA00022714"/>
    </source>
</evidence>
<evidence type="ECO:0000256" key="5">
    <source>
        <dbReference type="ARBA" id="ARBA00022723"/>
    </source>
</evidence>
<dbReference type="Pfam" id="PF08417">
    <property type="entry name" value="PaO"/>
    <property type="match status" value="1"/>
</dbReference>
<keyword evidence="8" id="KW-0408">Iron</keyword>
<dbReference type="OrthoDB" id="426882at2759"/>
<name>A0A6A1V1K1_9ROSI</name>
<dbReference type="Gene3D" id="2.102.10.10">
    <property type="entry name" value="Rieske [2Fe-2S] iron-sulphur domain"/>
    <property type="match status" value="1"/>
</dbReference>
<dbReference type="SUPFAM" id="SSF50022">
    <property type="entry name" value="ISP domain"/>
    <property type="match status" value="1"/>
</dbReference>
<accession>A0A6A1V1K1</accession>
<feature type="compositionally biased region" description="Low complexity" evidence="11">
    <location>
        <begin position="174"/>
        <end position="189"/>
    </location>
</feature>
<dbReference type="Gene3D" id="3.90.380.10">
    <property type="entry name" value="Naphthalene 1,2-dioxygenase Alpha Subunit, Chain A, domain 1"/>
    <property type="match status" value="1"/>
</dbReference>
<feature type="region of interest" description="Disordered" evidence="11">
    <location>
        <begin position="171"/>
        <end position="204"/>
    </location>
</feature>
<dbReference type="Proteomes" id="UP000516437">
    <property type="component" value="Chromosome 7"/>
</dbReference>
<keyword evidence="9" id="KW-0411">Iron-sulfur</keyword>
<dbReference type="SUPFAM" id="SSF55961">
    <property type="entry name" value="Bet v1-like"/>
    <property type="match status" value="1"/>
</dbReference>
<dbReference type="GO" id="GO:0009507">
    <property type="term" value="C:chloroplast"/>
    <property type="evidence" value="ECO:0007669"/>
    <property type="project" value="UniProtKB-SubCell"/>
</dbReference>
<keyword evidence="10" id="KW-0175">Coiled coil</keyword>
<evidence type="ECO:0000256" key="10">
    <source>
        <dbReference type="SAM" id="Coils"/>
    </source>
</evidence>
<dbReference type="InterPro" id="IPR013626">
    <property type="entry name" value="PaO"/>
</dbReference>
<evidence type="ECO:0000256" key="9">
    <source>
        <dbReference type="ARBA" id="ARBA00023014"/>
    </source>
</evidence>
<dbReference type="PANTHER" id="PTHR21266:SF19">
    <property type="entry name" value="CHLOROPHYLLIDE A OXYGENASE, CHLOROPLASTIC"/>
    <property type="match status" value="1"/>
</dbReference>
<evidence type="ECO:0000256" key="6">
    <source>
        <dbReference type="ARBA" id="ARBA00022946"/>
    </source>
</evidence>
<dbReference type="EMBL" id="RXIC02000025">
    <property type="protein sequence ID" value="KAB1206146.1"/>
    <property type="molecule type" value="Genomic_DNA"/>
</dbReference>
<evidence type="ECO:0000256" key="2">
    <source>
        <dbReference type="ARBA" id="ARBA00022528"/>
    </source>
</evidence>
<dbReference type="PANTHER" id="PTHR21266">
    <property type="entry name" value="IRON-SULFUR DOMAIN CONTAINING PROTEIN"/>
    <property type="match status" value="1"/>
</dbReference>
<reference evidence="13 14" key="1">
    <citation type="journal article" date="2019" name="Plant Biotechnol. J.">
        <title>The red bayberry genome and genetic basis of sex determination.</title>
        <authorList>
            <person name="Jia H.M."/>
            <person name="Jia H.J."/>
            <person name="Cai Q.L."/>
            <person name="Wang Y."/>
            <person name="Zhao H.B."/>
            <person name="Yang W.F."/>
            <person name="Wang G.Y."/>
            <person name="Li Y.H."/>
            <person name="Zhan D.L."/>
            <person name="Shen Y.T."/>
            <person name="Niu Q.F."/>
            <person name="Chang L."/>
            <person name="Qiu J."/>
            <person name="Zhao L."/>
            <person name="Xie H.B."/>
            <person name="Fu W.Y."/>
            <person name="Jin J."/>
            <person name="Li X.W."/>
            <person name="Jiao Y."/>
            <person name="Zhou C.C."/>
            <person name="Tu T."/>
            <person name="Chai C.Y."/>
            <person name="Gao J.L."/>
            <person name="Fan L.J."/>
            <person name="van de Weg E."/>
            <person name="Wang J.Y."/>
            <person name="Gao Z.S."/>
        </authorList>
    </citation>
    <scope>NUCLEOTIDE SEQUENCE [LARGE SCALE GENOMIC DNA]</scope>
    <source>
        <tissue evidence="13">Leaves</tissue>
    </source>
</reference>
<organism evidence="13 14">
    <name type="scientific">Morella rubra</name>
    <name type="common">Chinese bayberry</name>
    <dbReference type="NCBI Taxonomy" id="262757"/>
    <lineage>
        <taxon>Eukaryota</taxon>
        <taxon>Viridiplantae</taxon>
        <taxon>Streptophyta</taxon>
        <taxon>Embryophyta</taxon>
        <taxon>Tracheophyta</taxon>
        <taxon>Spermatophyta</taxon>
        <taxon>Magnoliopsida</taxon>
        <taxon>eudicotyledons</taxon>
        <taxon>Gunneridae</taxon>
        <taxon>Pentapetalae</taxon>
        <taxon>rosids</taxon>
        <taxon>fabids</taxon>
        <taxon>Fagales</taxon>
        <taxon>Myricaceae</taxon>
        <taxon>Morella</taxon>
    </lineage>
</organism>
<keyword evidence="14" id="KW-1185">Reference proteome</keyword>